<sequence>MTEGTGGLTVSGLGVRYGRATALASVDLVAPAGAVTAVIGPNGAGKSSLALGLYGSIPASGTVTLGGRELSGRPALARARAGMALVPQGRQLFPRMTVRENIEVMASLLKIPRAEVDSALDRFPILRERISSYAGVLSGGEQQMLVVTRALMARPRAIVLDEMMTGLAPRIVAELRQTVAGLAADGVAVLVTDPSLAGLRAVVDRGYVLVRGRVVAEAEDAETLDRAYQRAMGVIVDEIEHGIEEEDSQHG</sequence>
<comment type="caution">
    <text evidence="7">The sequence shown here is derived from an EMBL/GenBank/DDBJ whole genome shotgun (WGS) entry which is preliminary data.</text>
</comment>
<keyword evidence="5" id="KW-0029">Amino-acid transport</keyword>
<dbReference type="PROSITE" id="PS50893">
    <property type="entry name" value="ABC_TRANSPORTER_2"/>
    <property type="match status" value="1"/>
</dbReference>
<keyword evidence="3" id="KW-0547">Nucleotide-binding</keyword>
<comment type="similarity">
    <text evidence="1">Belongs to the ABC transporter superfamily.</text>
</comment>
<proteinExistence type="inferred from homology"/>
<dbReference type="GO" id="GO:0005524">
    <property type="term" value="F:ATP binding"/>
    <property type="evidence" value="ECO:0007669"/>
    <property type="project" value="UniProtKB-KW"/>
</dbReference>
<dbReference type="PANTHER" id="PTHR43820">
    <property type="entry name" value="HIGH-AFFINITY BRANCHED-CHAIN AMINO ACID TRANSPORT ATP-BINDING PROTEIN LIVF"/>
    <property type="match status" value="1"/>
</dbReference>
<dbReference type="Pfam" id="PF00005">
    <property type="entry name" value="ABC_tran"/>
    <property type="match status" value="1"/>
</dbReference>
<evidence type="ECO:0000313" key="7">
    <source>
        <dbReference type="EMBL" id="OYO16569.1"/>
    </source>
</evidence>
<feature type="domain" description="ABC transporter" evidence="6">
    <location>
        <begin position="8"/>
        <end position="236"/>
    </location>
</feature>
<protein>
    <submittedName>
        <fullName evidence="7">ABC transporter ATP-binding protein</fullName>
    </submittedName>
</protein>
<gene>
    <name evidence="7" type="ORF">CGZ93_17550</name>
</gene>
<dbReference type="GO" id="GO:0016887">
    <property type="term" value="F:ATP hydrolysis activity"/>
    <property type="evidence" value="ECO:0007669"/>
    <property type="project" value="InterPro"/>
</dbReference>
<dbReference type="GO" id="GO:0015807">
    <property type="term" value="P:L-amino acid transport"/>
    <property type="evidence" value="ECO:0007669"/>
    <property type="project" value="TreeGrafter"/>
</dbReference>
<evidence type="ECO:0000259" key="6">
    <source>
        <dbReference type="PROSITE" id="PS50893"/>
    </source>
</evidence>
<evidence type="ECO:0000256" key="5">
    <source>
        <dbReference type="ARBA" id="ARBA00022970"/>
    </source>
</evidence>
<dbReference type="Proteomes" id="UP000216311">
    <property type="component" value="Unassembled WGS sequence"/>
</dbReference>
<dbReference type="InterPro" id="IPR027417">
    <property type="entry name" value="P-loop_NTPase"/>
</dbReference>
<name>A0A255GL78_9ACTN</name>
<evidence type="ECO:0000256" key="3">
    <source>
        <dbReference type="ARBA" id="ARBA00022741"/>
    </source>
</evidence>
<keyword evidence="2" id="KW-0813">Transport</keyword>
<dbReference type="InterPro" id="IPR052156">
    <property type="entry name" value="BCAA_Transport_ATP-bd_LivF"/>
</dbReference>
<evidence type="ECO:0000256" key="1">
    <source>
        <dbReference type="ARBA" id="ARBA00005417"/>
    </source>
</evidence>
<dbReference type="SUPFAM" id="SSF52540">
    <property type="entry name" value="P-loop containing nucleoside triphosphate hydrolases"/>
    <property type="match status" value="1"/>
</dbReference>
<dbReference type="InterPro" id="IPR003439">
    <property type="entry name" value="ABC_transporter-like_ATP-bd"/>
</dbReference>
<dbReference type="RefSeq" id="WP_094365456.1">
    <property type="nucleotide sequence ID" value="NZ_NMVQ01000047.1"/>
</dbReference>
<evidence type="ECO:0000256" key="4">
    <source>
        <dbReference type="ARBA" id="ARBA00022840"/>
    </source>
</evidence>
<organism evidence="7 8">
    <name type="scientific">Enemella dayhoffiae</name>
    <dbReference type="NCBI Taxonomy" id="2016507"/>
    <lineage>
        <taxon>Bacteria</taxon>
        <taxon>Bacillati</taxon>
        <taxon>Actinomycetota</taxon>
        <taxon>Actinomycetes</taxon>
        <taxon>Propionibacteriales</taxon>
        <taxon>Propionibacteriaceae</taxon>
        <taxon>Enemella</taxon>
    </lineage>
</organism>
<evidence type="ECO:0000256" key="2">
    <source>
        <dbReference type="ARBA" id="ARBA00022448"/>
    </source>
</evidence>
<dbReference type="InterPro" id="IPR003593">
    <property type="entry name" value="AAA+_ATPase"/>
</dbReference>
<dbReference type="AlphaFoldDB" id="A0A255GL78"/>
<dbReference type="OrthoDB" id="9776369at2"/>
<dbReference type="GO" id="GO:0015658">
    <property type="term" value="F:branched-chain amino acid transmembrane transporter activity"/>
    <property type="evidence" value="ECO:0007669"/>
    <property type="project" value="TreeGrafter"/>
</dbReference>
<keyword evidence="8" id="KW-1185">Reference proteome</keyword>
<dbReference type="Gene3D" id="3.40.50.300">
    <property type="entry name" value="P-loop containing nucleotide triphosphate hydrolases"/>
    <property type="match status" value="1"/>
</dbReference>
<dbReference type="EMBL" id="NMVQ01000047">
    <property type="protein sequence ID" value="OYO16569.1"/>
    <property type="molecule type" value="Genomic_DNA"/>
</dbReference>
<accession>A0A255GL78</accession>
<evidence type="ECO:0000313" key="8">
    <source>
        <dbReference type="Proteomes" id="UP000216311"/>
    </source>
</evidence>
<reference evidence="7 8" key="1">
    <citation type="submission" date="2017-07" db="EMBL/GenBank/DDBJ databases">
        <title>Draft whole genome sequences of clinical Proprionibacteriaceae strains.</title>
        <authorList>
            <person name="Bernier A.-M."/>
            <person name="Bernard K."/>
            <person name="Domingo M.-C."/>
        </authorList>
    </citation>
    <scope>NUCLEOTIDE SEQUENCE [LARGE SCALE GENOMIC DNA]</scope>
    <source>
        <strain evidence="7 8">NML 130396</strain>
    </source>
</reference>
<dbReference type="SMART" id="SM00382">
    <property type="entry name" value="AAA"/>
    <property type="match status" value="1"/>
</dbReference>
<keyword evidence="4 7" id="KW-0067">ATP-binding</keyword>
<dbReference type="PANTHER" id="PTHR43820:SF4">
    <property type="entry name" value="HIGH-AFFINITY BRANCHED-CHAIN AMINO ACID TRANSPORT ATP-BINDING PROTEIN LIVF"/>
    <property type="match status" value="1"/>
</dbReference>